<evidence type="ECO:0000259" key="2">
    <source>
        <dbReference type="Pfam" id="PF13521"/>
    </source>
</evidence>
<protein>
    <recommendedName>
        <fullName evidence="2">NadR/Ttd14 AAA domain-containing protein</fullName>
    </recommendedName>
</protein>
<organism evidence="3 4">
    <name type="scientific">Tistrella bauzanensis</name>
    <dbReference type="NCBI Taxonomy" id="657419"/>
    <lineage>
        <taxon>Bacteria</taxon>
        <taxon>Pseudomonadati</taxon>
        <taxon>Pseudomonadota</taxon>
        <taxon>Alphaproteobacteria</taxon>
        <taxon>Geminicoccales</taxon>
        <taxon>Geminicoccaceae</taxon>
        <taxon>Tistrella</taxon>
    </lineage>
</organism>
<dbReference type="InterPro" id="IPR027417">
    <property type="entry name" value="P-loop_NTPase"/>
</dbReference>
<evidence type="ECO:0000313" key="3">
    <source>
        <dbReference type="EMBL" id="GGB61970.1"/>
    </source>
</evidence>
<proteinExistence type="predicted"/>
<dbReference type="Pfam" id="PF13521">
    <property type="entry name" value="AAA_28"/>
    <property type="match status" value="1"/>
</dbReference>
<dbReference type="InterPro" id="IPR038727">
    <property type="entry name" value="NadR/Ttd14_AAA_dom"/>
</dbReference>
<dbReference type="EMBL" id="BMDZ01000109">
    <property type="protein sequence ID" value="GGB61970.1"/>
    <property type="molecule type" value="Genomic_DNA"/>
</dbReference>
<dbReference type="Proteomes" id="UP000603352">
    <property type="component" value="Unassembled WGS sequence"/>
</dbReference>
<accession>A0ABQ1J9L1</accession>
<keyword evidence="4" id="KW-1185">Reference proteome</keyword>
<feature type="region of interest" description="Disordered" evidence="1">
    <location>
        <begin position="1"/>
        <end position="20"/>
    </location>
</feature>
<dbReference type="Gene3D" id="3.40.50.300">
    <property type="entry name" value="P-loop containing nucleotide triphosphate hydrolases"/>
    <property type="match status" value="1"/>
</dbReference>
<reference evidence="4" key="1">
    <citation type="journal article" date="2019" name="Int. J. Syst. Evol. Microbiol.">
        <title>The Global Catalogue of Microorganisms (GCM) 10K type strain sequencing project: providing services to taxonomists for standard genome sequencing and annotation.</title>
        <authorList>
            <consortium name="The Broad Institute Genomics Platform"/>
            <consortium name="The Broad Institute Genome Sequencing Center for Infectious Disease"/>
            <person name="Wu L."/>
            <person name="Ma J."/>
        </authorList>
    </citation>
    <scope>NUCLEOTIDE SEQUENCE [LARGE SCALE GENOMIC DNA]</scope>
    <source>
        <strain evidence="4">CGMCC 1.10188</strain>
    </source>
</reference>
<feature type="compositionally biased region" description="Low complexity" evidence="1">
    <location>
        <begin position="1"/>
        <end position="11"/>
    </location>
</feature>
<evidence type="ECO:0000256" key="1">
    <source>
        <dbReference type="SAM" id="MobiDB-lite"/>
    </source>
</evidence>
<dbReference type="SUPFAM" id="SSF52540">
    <property type="entry name" value="P-loop containing nucleoside triphosphate hydrolases"/>
    <property type="match status" value="1"/>
</dbReference>
<evidence type="ECO:0000313" key="4">
    <source>
        <dbReference type="Proteomes" id="UP000603352"/>
    </source>
</evidence>
<name>A0ABQ1J9L1_9PROT</name>
<sequence>MPDQPAAGAPGRRPRIAITGSAGTGKTTLVEALGRHLGLPVVPEHMRARIEGGLDLHSLGWDEFRALVRTLYDQHVAERDQALAAAGGVITDRSPLDTLAFWLHYGFAGDTAATDALADDAVARMAPLDLVVVLPSGAIPFVEDGVRSPNPWLQLKYQILIEGLLDRFAPDMAVLRMPSGLIDPQARVEAVLAALPPDRGATGAG</sequence>
<gene>
    <name evidence="3" type="ORF">GCM10011505_48240</name>
</gene>
<feature type="domain" description="NadR/Ttd14 AAA" evidence="2">
    <location>
        <begin position="15"/>
        <end position="169"/>
    </location>
</feature>
<dbReference type="RefSeq" id="WP_188582830.1">
    <property type="nucleotide sequence ID" value="NZ_BMDZ01000109.1"/>
</dbReference>
<comment type="caution">
    <text evidence="3">The sequence shown here is derived from an EMBL/GenBank/DDBJ whole genome shotgun (WGS) entry which is preliminary data.</text>
</comment>